<protein>
    <submittedName>
        <fullName evidence="9">MFS transporter</fullName>
    </submittedName>
</protein>
<comment type="subcellular location">
    <subcellularLocation>
        <location evidence="1">Cell membrane</location>
        <topology evidence="1">Multi-pass membrane protein</topology>
    </subcellularLocation>
</comment>
<evidence type="ECO:0000256" key="1">
    <source>
        <dbReference type="ARBA" id="ARBA00004651"/>
    </source>
</evidence>
<evidence type="ECO:0000313" key="9">
    <source>
        <dbReference type="EMBL" id="GMA40727.1"/>
    </source>
</evidence>
<dbReference type="PANTHER" id="PTHR43045">
    <property type="entry name" value="SHIKIMATE TRANSPORTER"/>
    <property type="match status" value="1"/>
</dbReference>
<name>A0ABQ6IUB2_9MICO</name>
<dbReference type="PANTHER" id="PTHR43045:SF2">
    <property type="entry name" value="INNER MEMBRANE METABOLITE TRANSPORT PROTEIN YHJE"/>
    <property type="match status" value="1"/>
</dbReference>
<keyword evidence="3" id="KW-1003">Cell membrane</keyword>
<feature type="transmembrane region" description="Helical" evidence="7">
    <location>
        <begin position="307"/>
        <end position="330"/>
    </location>
</feature>
<dbReference type="PROSITE" id="PS00216">
    <property type="entry name" value="SUGAR_TRANSPORT_1"/>
    <property type="match status" value="1"/>
</dbReference>
<keyword evidence="10" id="KW-1185">Reference proteome</keyword>
<gene>
    <name evidence="9" type="ORF">GCM10025883_27720</name>
</gene>
<feature type="transmembrane region" description="Helical" evidence="7">
    <location>
        <begin position="108"/>
        <end position="129"/>
    </location>
</feature>
<keyword evidence="5 7" id="KW-1133">Transmembrane helix</keyword>
<feature type="transmembrane region" description="Helical" evidence="7">
    <location>
        <begin position="276"/>
        <end position="301"/>
    </location>
</feature>
<keyword evidence="4 7" id="KW-0812">Transmembrane</keyword>
<feature type="transmembrane region" description="Helical" evidence="7">
    <location>
        <begin position="219"/>
        <end position="240"/>
    </location>
</feature>
<keyword evidence="2" id="KW-0813">Transport</keyword>
<organism evidence="9 10">
    <name type="scientific">Mobilicoccus caccae</name>
    <dbReference type="NCBI Taxonomy" id="1859295"/>
    <lineage>
        <taxon>Bacteria</taxon>
        <taxon>Bacillati</taxon>
        <taxon>Actinomycetota</taxon>
        <taxon>Actinomycetes</taxon>
        <taxon>Micrococcales</taxon>
        <taxon>Dermatophilaceae</taxon>
        <taxon>Mobilicoccus</taxon>
    </lineage>
</organism>
<evidence type="ECO:0000256" key="2">
    <source>
        <dbReference type="ARBA" id="ARBA00022448"/>
    </source>
</evidence>
<dbReference type="PROSITE" id="PS00217">
    <property type="entry name" value="SUGAR_TRANSPORT_2"/>
    <property type="match status" value="1"/>
</dbReference>
<comment type="caution">
    <text evidence="9">The sequence shown here is derived from an EMBL/GenBank/DDBJ whole genome shotgun (WGS) entry which is preliminary data.</text>
</comment>
<dbReference type="Proteomes" id="UP001157126">
    <property type="component" value="Unassembled WGS sequence"/>
</dbReference>
<feature type="transmembrane region" description="Helical" evidence="7">
    <location>
        <begin position="342"/>
        <end position="361"/>
    </location>
</feature>
<evidence type="ECO:0000256" key="6">
    <source>
        <dbReference type="ARBA" id="ARBA00023136"/>
    </source>
</evidence>
<feature type="transmembrane region" description="Helical" evidence="7">
    <location>
        <begin position="78"/>
        <end position="96"/>
    </location>
</feature>
<dbReference type="CDD" id="cd17369">
    <property type="entry name" value="MFS_ShiA_like"/>
    <property type="match status" value="1"/>
</dbReference>
<dbReference type="InterPro" id="IPR005828">
    <property type="entry name" value="MFS_sugar_transport-like"/>
</dbReference>
<feature type="domain" description="Major facilitator superfamily (MFS) profile" evidence="8">
    <location>
        <begin position="34"/>
        <end position="458"/>
    </location>
</feature>
<feature type="transmembrane region" description="Helical" evidence="7">
    <location>
        <begin position="188"/>
        <end position="207"/>
    </location>
</feature>
<dbReference type="EMBL" id="BSUO01000001">
    <property type="protein sequence ID" value="GMA40727.1"/>
    <property type="molecule type" value="Genomic_DNA"/>
</dbReference>
<dbReference type="Pfam" id="PF00083">
    <property type="entry name" value="Sugar_tr"/>
    <property type="match status" value="1"/>
</dbReference>
<dbReference type="InterPro" id="IPR036259">
    <property type="entry name" value="MFS_trans_sf"/>
</dbReference>
<evidence type="ECO:0000256" key="3">
    <source>
        <dbReference type="ARBA" id="ARBA00022475"/>
    </source>
</evidence>
<feature type="transmembrane region" description="Helical" evidence="7">
    <location>
        <begin position="367"/>
        <end position="385"/>
    </location>
</feature>
<dbReference type="Gene3D" id="1.20.1250.20">
    <property type="entry name" value="MFS general substrate transporter like domains"/>
    <property type="match status" value="2"/>
</dbReference>
<dbReference type="RefSeq" id="WP_284304378.1">
    <property type="nucleotide sequence ID" value="NZ_BSUO01000001.1"/>
</dbReference>
<evidence type="ECO:0000259" key="8">
    <source>
        <dbReference type="PROSITE" id="PS50850"/>
    </source>
</evidence>
<sequence>MSESVLGNERPKDQFEWEKATEPPPLKRASLKRVAAASSIGTTIEFYDFFIFGTAAALVFPTIFFAKSDPNTALLQSFATFAVAFFARPVGAIVFGHYGDRIGRKRTLVWTLLIMGIATVGIGLLPGYATGAFGFFPGGIGIWAPTLLVAARFFQGFAVGGEWAGATLLTAEYAPVGKRGMMAMWPQLGPAFAFFLSSMTFLVFTQGNTTDADSFFMTIGWRVPFILSSLLVIVGLWIRLAVDETPVFKQAEKNLGQDPERKLPFLDAIKYQWKEILIAGGALASLFSLFYMGTSFLTSYATKQLGYSMPFVLSMGMIAAIVFGLSIAGSAMWSDKIGRRKVIMFSCALAIVWTLLLFPMLDSRITGLYVLGLMGTLVIFGIAYGPAGAALPEMFKARYRYTGAGLGYNLAGVLGGAIPPLIAARFVASGDSLYVGIMLAVLSTVSVLCAYLMVESKDYKMDAGVHTND</sequence>
<evidence type="ECO:0000256" key="4">
    <source>
        <dbReference type="ARBA" id="ARBA00022692"/>
    </source>
</evidence>
<dbReference type="PROSITE" id="PS50850">
    <property type="entry name" value="MFS"/>
    <property type="match status" value="1"/>
</dbReference>
<feature type="transmembrane region" description="Helical" evidence="7">
    <location>
        <begin position="406"/>
        <end position="427"/>
    </location>
</feature>
<proteinExistence type="predicted"/>
<dbReference type="SUPFAM" id="SSF103473">
    <property type="entry name" value="MFS general substrate transporter"/>
    <property type="match status" value="1"/>
</dbReference>
<dbReference type="InterPro" id="IPR005829">
    <property type="entry name" value="Sugar_transporter_CS"/>
</dbReference>
<evidence type="ECO:0000313" key="10">
    <source>
        <dbReference type="Proteomes" id="UP001157126"/>
    </source>
</evidence>
<feature type="transmembrane region" description="Helical" evidence="7">
    <location>
        <begin position="433"/>
        <end position="454"/>
    </location>
</feature>
<keyword evidence="6 7" id="KW-0472">Membrane</keyword>
<accession>A0ABQ6IUB2</accession>
<reference evidence="10" key="1">
    <citation type="journal article" date="2019" name="Int. J. Syst. Evol. Microbiol.">
        <title>The Global Catalogue of Microorganisms (GCM) 10K type strain sequencing project: providing services to taxonomists for standard genome sequencing and annotation.</title>
        <authorList>
            <consortium name="The Broad Institute Genomics Platform"/>
            <consortium name="The Broad Institute Genome Sequencing Center for Infectious Disease"/>
            <person name="Wu L."/>
            <person name="Ma J."/>
        </authorList>
    </citation>
    <scope>NUCLEOTIDE SEQUENCE [LARGE SCALE GENOMIC DNA]</scope>
    <source>
        <strain evidence="10">NBRC 113072</strain>
    </source>
</reference>
<evidence type="ECO:0000256" key="7">
    <source>
        <dbReference type="SAM" id="Phobius"/>
    </source>
</evidence>
<feature type="transmembrane region" description="Helical" evidence="7">
    <location>
        <begin position="46"/>
        <end position="66"/>
    </location>
</feature>
<dbReference type="InterPro" id="IPR020846">
    <property type="entry name" value="MFS_dom"/>
</dbReference>
<evidence type="ECO:0000256" key="5">
    <source>
        <dbReference type="ARBA" id="ARBA00022989"/>
    </source>
</evidence>